<sequence>MNRRGSSTLTGEIVTFDAVHRRKSKLGKNVEEEEEEEVSNVTGPKFGKRHVQTLCYFFIILFNQCNRQHLSLTIVAMMDSKLNEKNNIPTLNWTNRNVIISSFFWGYIGPQVITGWLMTKYGPKWFLISSSVICSLLSCMIPWFAIHCGSTSVIIVRVLQGLCQSFMIPSVSCFMSRWIPVTERSRTGAFIIASSSVATVISMPISGAIAASPYGWPMTYYAFGGACVLSCVLYGVLGSNSPSTHKSITEEERSFIVKTAINTTVKGPKTPWGKIVTCVPFWACVFTTTCMVLLNWIFLSQIPTYMSKIMRYDLKSNGLLTSLIYLTQWAVCITSSIVADFLINKNYLRPTLTRKLFTAIGMIVPSASLFLLAHCTEENYIEGVVMILVSVGAAGANWSACCINNLDLAPNFAGVLQGFINGISHVFALLAPLIVQVIVHDESDPAQWQKVFYMSSGVAIMGVIVYSLFGSGEEQPFNKIEDGNNDEETALK</sequence>
<name>A0A9N9TZ93_PHYSR</name>
<dbReference type="GO" id="GO:0006820">
    <property type="term" value="P:monoatomic anion transport"/>
    <property type="evidence" value="ECO:0007669"/>
    <property type="project" value="TreeGrafter"/>
</dbReference>
<feature type="domain" description="Major facilitator superfamily (MFS) profile" evidence="6">
    <location>
        <begin position="57"/>
        <end position="474"/>
    </location>
</feature>
<keyword evidence="8" id="KW-1185">Reference proteome</keyword>
<feature type="transmembrane region" description="Helical" evidence="5">
    <location>
        <begin position="218"/>
        <end position="237"/>
    </location>
</feature>
<dbReference type="EMBL" id="OU900102">
    <property type="protein sequence ID" value="CAG9865215.1"/>
    <property type="molecule type" value="Genomic_DNA"/>
</dbReference>
<dbReference type="PROSITE" id="PS50850">
    <property type="entry name" value="MFS"/>
    <property type="match status" value="1"/>
</dbReference>
<feature type="transmembrane region" description="Helical" evidence="5">
    <location>
        <begin position="418"/>
        <end position="439"/>
    </location>
</feature>
<keyword evidence="3 5" id="KW-1133">Transmembrane helix</keyword>
<feature type="transmembrane region" description="Helical" evidence="5">
    <location>
        <begin position="319"/>
        <end position="343"/>
    </location>
</feature>
<dbReference type="GO" id="GO:0016020">
    <property type="term" value="C:membrane"/>
    <property type="evidence" value="ECO:0007669"/>
    <property type="project" value="UniProtKB-SubCell"/>
</dbReference>
<dbReference type="InterPro" id="IPR036259">
    <property type="entry name" value="MFS_trans_sf"/>
</dbReference>
<dbReference type="SUPFAM" id="SSF103473">
    <property type="entry name" value="MFS general substrate transporter"/>
    <property type="match status" value="1"/>
</dbReference>
<evidence type="ECO:0000256" key="1">
    <source>
        <dbReference type="ARBA" id="ARBA00004141"/>
    </source>
</evidence>
<evidence type="ECO:0000313" key="7">
    <source>
        <dbReference type="EMBL" id="CAG9865215.1"/>
    </source>
</evidence>
<evidence type="ECO:0000256" key="2">
    <source>
        <dbReference type="ARBA" id="ARBA00022692"/>
    </source>
</evidence>
<dbReference type="Gene3D" id="1.20.1250.20">
    <property type="entry name" value="MFS general substrate transporter like domains"/>
    <property type="match status" value="2"/>
</dbReference>
<keyword evidence="4 5" id="KW-0472">Membrane</keyword>
<reference evidence="7" key="1">
    <citation type="submission" date="2022-01" db="EMBL/GenBank/DDBJ databases">
        <authorList>
            <person name="King R."/>
        </authorList>
    </citation>
    <scope>NUCLEOTIDE SEQUENCE</scope>
</reference>
<dbReference type="OrthoDB" id="2985014at2759"/>
<dbReference type="InterPro" id="IPR020846">
    <property type="entry name" value="MFS_dom"/>
</dbReference>
<feature type="transmembrane region" description="Helical" evidence="5">
    <location>
        <begin position="125"/>
        <end position="146"/>
    </location>
</feature>
<feature type="transmembrane region" description="Helical" evidence="5">
    <location>
        <begin position="275"/>
        <end position="299"/>
    </location>
</feature>
<dbReference type="InterPro" id="IPR011701">
    <property type="entry name" value="MFS"/>
</dbReference>
<dbReference type="PANTHER" id="PTHR11662:SF280">
    <property type="entry name" value="FI21844P1-RELATED"/>
    <property type="match status" value="1"/>
</dbReference>
<evidence type="ECO:0000259" key="6">
    <source>
        <dbReference type="PROSITE" id="PS50850"/>
    </source>
</evidence>
<dbReference type="Pfam" id="PF07690">
    <property type="entry name" value="MFS_1"/>
    <property type="match status" value="1"/>
</dbReference>
<feature type="transmembrane region" description="Helical" evidence="5">
    <location>
        <begin position="187"/>
        <end position="212"/>
    </location>
</feature>
<organism evidence="7 8">
    <name type="scientific">Phyllotreta striolata</name>
    <name type="common">Striped flea beetle</name>
    <name type="synonym">Crioceris striolata</name>
    <dbReference type="NCBI Taxonomy" id="444603"/>
    <lineage>
        <taxon>Eukaryota</taxon>
        <taxon>Metazoa</taxon>
        <taxon>Ecdysozoa</taxon>
        <taxon>Arthropoda</taxon>
        <taxon>Hexapoda</taxon>
        <taxon>Insecta</taxon>
        <taxon>Pterygota</taxon>
        <taxon>Neoptera</taxon>
        <taxon>Endopterygota</taxon>
        <taxon>Coleoptera</taxon>
        <taxon>Polyphaga</taxon>
        <taxon>Cucujiformia</taxon>
        <taxon>Chrysomeloidea</taxon>
        <taxon>Chrysomelidae</taxon>
        <taxon>Galerucinae</taxon>
        <taxon>Alticini</taxon>
        <taxon>Phyllotreta</taxon>
    </lineage>
</organism>
<evidence type="ECO:0000256" key="3">
    <source>
        <dbReference type="ARBA" id="ARBA00022989"/>
    </source>
</evidence>
<evidence type="ECO:0000256" key="4">
    <source>
        <dbReference type="ARBA" id="ARBA00023136"/>
    </source>
</evidence>
<feature type="transmembrane region" description="Helical" evidence="5">
    <location>
        <begin position="98"/>
        <end position="118"/>
    </location>
</feature>
<dbReference type="PANTHER" id="PTHR11662">
    <property type="entry name" value="SOLUTE CARRIER FAMILY 17"/>
    <property type="match status" value="1"/>
</dbReference>
<accession>A0A9N9TZ93</accession>
<dbReference type="AlphaFoldDB" id="A0A9N9TZ93"/>
<protein>
    <recommendedName>
        <fullName evidence="6">Major facilitator superfamily (MFS) profile domain-containing protein</fullName>
    </recommendedName>
</protein>
<gene>
    <name evidence="7" type="ORF">PHYEVI_LOCUS11457</name>
</gene>
<comment type="subcellular location">
    <subcellularLocation>
        <location evidence="1">Membrane</location>
        <topology evidence="1">Multi-pass membrane protein</topology>
    </subcellularLocation>
</comment>
<dbReference type="Proteomes" id="UP001153712">
    <property type="component" value="Chromosome 9"/>
</dbReference>
<dbReference type="InterPro" id="IPR050382">
    <property type="entry name" value="MFS_Na/Anion_cotransporter"/>
</dbReference>
<dbReference type="GO" id="GO:0022857">
    <property type="term" value="F:transmembrane transporter activity"/>
    <property type="evidence" value="ECO:0007669"/>
    <property type="project" value="InterPro"/>
</dbReference>
<evidence type="ECO:0000313" key="8">
    <source>
        <dbReference type="Proteomes" id="UP001153712"/>
    </source>
</evidence>
<proteinExistence type="predicted"/>
<feature type="transmembrane region" description="Helical" evidence="5">
    <location>
        <begin position="385"/>
        <end position="406"/>
    </location>
</feature>
<keyword evidence="2 5" id="KW-0812">Transmembrane</keyword>
<dbReference type="FunFam" id="1.20.1250.20:FF:000532">
    <property type="entry name" value="SLC (SoLute Carrier) homolog"/>
    <property type="match status" value="1"/>
</dbReference>
<feature type="transmembrane region" description="Helical" evidence="5">
    <location>
        <begin position="355"/>
        <end position="373"/>
    </location>
</feature>
<feature type="transmembrane region" description="Helical" evidence="5">
    <location>
        <begin position="451"/>
        <end position="469"/>
    </location>
</feature>
<evidence type="ECO:0000256" key="5">
    <source>
        <dbReference type="SAM" id="Phobius"/>
    </source>
</evidence>